<name>A0A328FFT7_9BACT</name>
<dbReference type="EMBL" id="QLNI01000021">
    <property type="protein sequence ID" value="RAM01887.1"/>
    <property type="molecule type" value="Genomic_DNA"/>
</dbReference>
<evidence type="ECO:0000313" key="1">
    <source>
        <dbReference type="EMBL" id="RAM01887.1"/>
    </source>
</evidence>
<accession>A0A328FFT7</accession>
<proteinExistence type="predicted"/>
<evidence type="ECO:0000313" key="2">
    <source>
        <dbReference type="Proteomes" id="UP000248798"/>
    </source>
</evidence>
<dbReference type="Proteomes" id="UP000248798">
    <property type="component" value="Unassembled WGS sequence"/>
</dbReference>
<organism evidence="1 2">
    <name type="scientific">Desulfobacter hydrogenophilus</name>
    <dbReference type="NCBI Taxonomy" id="2291"/>
    <lineage>
        <taxon>Bacteria</taxon>
        <taxon>Pseudomonadati</taxon>
        <taxon>Thermodesulfobacteriota</taxon>
        <taxon>Desulfobacteria</taxon>
        <taxon>Desulfobacterales</taxon>
        <taxon>Desulfobacteraceae</taxon>
        <taxon>Desulfobacter</taxon>
    </lineage>
</organism>
<comment type="caution">
    <text evidence="1">The sequence shown here is derived from an EMBL/GenBank/DDBJ whole genome shotgun (WGS) entry which is preliminary data.</text>
</comment>
<reference evidence="1 2" key="1">
    <citation type="submission" date="2018-06" db="EMBL/GenBank/DDBJ databases">
        <title>Complete Genome Sequence of Desulfobacter hydrogenophilus (DSM3380).</title>
        <authorList>
            <person name="Marietou A."/>
            <person name="Schreiber L."/>
            <person name="Marshall I."/>
            <person name="Jorgensen B."/>
        </authorList>
    </citation>
    <scope>NUCLEOTIDE SEQUENCE [LARGE SCALE GENOMIC DNA]</scope>
    <source>
        <strain evidence="1 2">DSM 3380</strain>
    </source>
</reference>
<evidence type="ECO:0008006" key="3">
    <source>
        <dbReference type="Google" id="ProtNLM"/>
    </source>
</evidence>
<dbReference type="AlphaFoldDB" id="A0A328FFT7"/>
<gene>
    <name evidence="1" type="ORF">DO021_11500</name>
</gene>
<sequence>MLLTMSSDLYCAHRQGSAQVEIITIIGPRKTGKTGYLFQRIPSLEEVGIKKEQILIKKLAQRHQNTKIFIRLCIRGHHEFREFQN</sequence>
<protein>
    <recommendedName>
        <fullName evidence="3">AAA domain-containing protein</fullName>
    </recommendedName>
</protein>